<protein>
    <submittedName>
        <fullName evidence="1">Uncharacterized protein</fullName>
    </submittedName>
</protein>
<evidence type="ECO:0000313" key="2">
    <source>
        <dbReference type="Proteomes" id="UP000656042"/>
    </source>
</evidence>
<dbReference type="EMBL" id="BMMX01000001">
    <property type="protein sequence ID" value="GGK74518.1"/>
    <property type="molecule type" value="Genomic_DNA"/>
</dbReference>
<dbReference type="Proteomes" id="UP000656042">
    <property type="component" value="Unassembled WGS sequence"/>
</dbReference>
<keyword evidence="2" id="KW-1185">Reference proteome</keyword>
<reference evidence="1" key="1">
    <citation type="journal article" date="2014" name="Int. J. Syst. Evol. Microbiol.">
        <title>Complete genome sequence of Corynebacterium casei LMG S-19264T (=DSM 44701T), isolated from a smear-ripened cheese.</title>
        <authorList>
            <consortium name="US DOE Joint Genome Institute (JGI-PGF)"/>
            <person name="Walter F."/>
            <person name="Albersmeier A."/>
            <person name="Kalinowski J."/>
            <person name="Ruckert C."/>
        </authorList>
    </citation>
    <scope>NUCLEOTIDE SEQUENCE</scope>
    <source>
        <strain evidence="1">CGMCC 4.7299</strain>
    </source>
</reference>
<organism evidence="1 2">
    <name type="scientific">Mangrovihabitans endophyticus</name>
    <dbReference type="NCBI Taxonomy" id="1751298"/>
    <lineage>
        <taxon>Bacteria</taxon>
        <taxon>Bacillati</taxon>
        <taxon>Actinomycetota</taxon>
        <taxon>Actinomycetes</taxon>
        <taxon>Micromonosporales</taxon>
        <taxon>Micromonosporaceae</taxon>
        <taxon>Mangrovihabitans</taxon>
    </lineage>
</organism>
<dbReference type="AlphaFoldDB" id="A0A8J3BW89"/>
<dbReference type="RefSeq" id="WP_189077394.1">
    <property type="nucleotide sequence ID" value="NZ_BMMX01000001.1"/>
</dbReference>
<sequence>MAMTERVLVQIDAIVLDGVRPADRERVAEAFTRELSRLLALDEIPSVDAHRDAVTRPAVPPAGSPRRLGRLLARSVHETLTGGAVEAAASVVSPGPGTAVAVPGGRAL</sequence>
<proteinExistence type="predicted"/>
<accession>A0A8J3BW89</accession>
<name>A0A8J3BW89_9ACTN</name>
<gene>
    <name evidence="1" type="ORF">GCM10012284_05580</name>
</gene>
<reference evidence="1" key="2">
    <citation type="submission" date="2020-09" db="EMBL/GenBank/DDBJ databases">
        <authorList>
            <person name="Sun Q."/>
            <person name="Zhou Y."/>
        </authorList>
    </citation>
    <scope>NUCLEOTIDE SEQUENCE</scope>
    <source>
        <strain evidence="1">CGMCC 4.7299</strain>
    </source>
</reference>
<comment type="caution">
    <text evidence="1">The sequence shown here is derived from an EMBL/GenBank/DDBJ whole genome shotgun (WGS) entry which is preliminary data.</text>
</comment>
<evidence type="ECO:0000313" key="1">
    <source>
        <dbReference type="EMBL" id="GGK74518.1"/>
    </source>
</evidence>